<dbReference type="EnsemblPlants" id="LPERR12G13860.4">
    <property type="protein sequence ID" value="LPERR12G13860.4"/>
    <property type="gene ID" value="LPERR12G13860"/>
</dbReference>
<reference evidence="4" key="2">
    <citation type="submission" date="2013-12" db="EMBL/GenBank/DDBJ databases">
        <authorList>
            <person name="Yu Y."/>
            <person name="Lee S."/>
            <person name="de Baynast K."/>
            <person name="Wissotski M."/>
            <person name="Liu L."/>
            <person name="Talag J."/>
            <person name="Goicoechea J."/>
            <person name="Angelova A."/>
            <person name="Jetty R."/>
            <person name="Kudrna D."/>
            <person name="Golser W."/>
            <person name="Rivera L."/>
            <person name="Zhang J."/>
            <person name="Wing R."/>
        </authorList>
    </citation>
    <scope>NUCLEOTIDE SEQUENCE</scope>
</reference>
<accession>A0A0D9Y0Q3</accession>
<organism evidence="3 4">
    <name type="scientific">Leersia perrieri</name>
    <dbReference type="NCBI Taxonomy" id="77586"/>
    <lineage>
        <taxon>Eukaryota</taxon>
        <taxon>Viridiplantae</taxon>
        <taxon>Streptophyta</taxon>
        <taxon>Embryophyta</taxon>
        <taxon>Tracheophyta</taxon>
        <taxon>Spermatophyta</taxon>
        <taxon>Magnoliopsida</taxon>
        <taxon>Liliopsida</taxon>
        <taxon>Poales</taxon>
        <taxon>Poaceae</taxon>
        <taxon>BOP clade</taxon>
        <taxon>Oryzoideae</taxon>
        <taxon>Oryzeae</taxon>
        <taxon>Oryzinae</taxon>
        <taxon>Leersia</taxon>
    </lineage>
</organism>
<reference evidence="3 4" key="1">
    <citation type="submission" date="2012-08" db="EMBL/GenBank/DDBJ databases">
        <title>Oryza genome evolution.</title>
        <authorList>
            <person name="Wing R.A."/>
        </authorList>
    </citation>
    <scope>NUCLEOTIDE SEQUENCE</scope>
</reference>
<feature type="compositionally biased region" description="Polar residues" evidence="1">
    <location>
        <begin position="1"/>
        <end position="17"/>
    </location>
</feature>
<reference evidence="3" key="3">
    <citation type="submission" date="2015-04" db="UniProtKB">
        <authorList>
            <consortium name="EnsemblPlants"/>
        </authorList>
    </citation>
    <scope>IDENTIFICATION</scope>
</reference>
<evidence type="ECO:0000256" key="2">
    <source>
        <dbReference type="SAM" id="Phobius"/>
    </source>
</evidence>
<evidence type="ECO:0000313" key="3">
    <source>
        <dbReference type="EnsemblPlants" id="LPERR12G13860.4"/>
    </source>
</evidence>
<keyword evidence="2" id="KW-0812">Transmembrane</keyword>
<dbReference type="AlphaFoldDB" id="A0A0D9Y0Q3"/>
<evidence type="ECO:0000313" key="4">
    <source>
        <dbReference type="Proteomes" id="UP000032180"/>
    </source>
</evidence>
<name>A0A0D9Y0Q3_9ORYZ</name>
<keyword evidence="2" id="KW-1133">Transmembrane helix</keyword>
<feature type="transmembrane region" description="Helical" evidence="2">
    <location>
        <begin position="170"/>
        <end position="191"/>
    </location>
</feature>
<keyword evidence="2" id="KW-0472">Membrane</keyword>
<evidence type="ECO:0000256" key="1">
    <source>
        <dbReference type="SAM" id="MobiDB-lite"/>
    </source>
</evidence>
<keyword evidence="4" id="KW-1185">Reference proteome</keyword>
<feature type="region of interest" description="Disordered" evidence="1">
    <location>
        <begin position="1"/>
        <end position="21"/>
    </location>
</feature>
<dbReference type="HOGENOM" id="CLU_1333643_0_0_1"/>
<proteinExistence type="predicted"/>
<dbReference type="Proteomes" id="UP000032180">
    <property type="component" value="Chromosome 12"/>
</dbReference>
<protein>
    <submittedName>
        <fullName evidence="3">Uncharacterized protein</fullName>
    </submittedName>
</protein>
<sequence length="206" mass="23351">MQIQYASQVARRPSQQPLHADVPETHSAFGHQSAANNIRRPFARQVTRQASHRSLYESINRSLRTGSSGDSQIELFRPFSPRTISSDVNSGELPRINLQSGTMMGRADFNRQNPPRQIALHENTASRPFGTYPEFPRTSFLSQQNSAFSQLNTAIRQYQEVLVLFQEVLFLPYLEVLVLVVAQTIGVLFLLQYTIRVDTILIPPCH</sequence>
<dbReference type="Gramene" id="LPERR12G13860.4">
    <property type="protein sequence ID" value="LPERR12G13860.4"/>
    <property type="gene ID" value="LPERR12G13860"/>
</dbReference>